<evidence type="ECO:0000313" key="2">
    <source>
        <dbReference type="Proteomes" id="UP000199013"/>
    </source>
</evidence>
<evidence type="ECO:0000313" key="1">
    <source>
        <dbReference type="EMBL" id="SBW17371.1"/>
    </source>
</evidence>
<gene>
    <name evidence="1" type="ORF">FDG2_0188</name>
</gene>
<dbReference type="AlphaFoldDB" id="A0A1C3NT48"/>
<keyword evidence="2" id="KW-1185">Reference proteome</keyword>
<organism evidence="1 2">
    <name type="scientific">Candidatus Protofrankia californiensis</name>
    <dbReference type="NCBI Taxonomy" id="1839754"/>
    <lineage>
        <taxon>Bacteria</taxon>
        <taxon>Bacillati</taxon>
        <taxon>Actinomycetota</taxon>
        <taxon>Actinomycetes</taxon>
        <taxon>Frankiales</taxon>
        <taxon>Frankiaceae</taxon>
        <taxon>Protofrankia</taxon>
    </lineage>
</organism>
<name>A0A1C3NT48_9ACTN</name>
<dbReference type="EMBL" id="FLUV01000077">
    <property type="protein sequence ID" value="SBW17371.1"/>
    <property type="molecule type" value="Genomic_DNA"/>
</dbReference>
<reference evidence="2" key="1">
    <citation type="submission" date="2016-02" db="EMBL/GenBank/DDBJ databases">
        <authorList>
            <person name="Wibberg D."/>
        </authorList>
    </citation>
    <scope>NUCLEOTIDE SEQUENCE [LARGE SCALE GENOMIC DNA]</scope>
</reference>
<protein>
    <submittedName>
        <fullName evidence="1">Uncharacterized protein</fullName>
    </submittedName>
</protein>
<proteinExistence type="predicted"/>
<dbReference type="Proteomes" id="UP000199013">
    <property type="component" value="Unassembled WGS sequence"/>
</dbReference>
<accession>A0A1C3NT48</accession>
<sequence>MLLKCKAVALQFSYVAQPSLSFDSQLIGRQIWVLGTQAINCNSKCVQCRAVDIRVSESTNDVEGIHSTDGNYFDITVSCPGFGEECVGDCSECTSNERFVEIGRFVFACFPGFPPTKKIFFIGERFVRMCLEYSYSFPLRPTTCIALGTDTLRPGWAVLVHGWYT</sequence>